<dbReference type="Proteomes" id="UP000279386">
    <property type="component" value="Segment"/>
</dbReference>
<evidence type="ECO:0000313" key="1">
    <source>
        <dbReference type="EMBL" id="SCA80277.1"/>
    </source>
</evidence>
<gene>
    <name evidence="1" type="ORF">PSLUR01_00300</name>
</gene>
<protein>
    <submittedName>
        <fullName evidence="1">Uncharacterized protein</fullName>
    </submittedName>
</protein>
<dbReference type="EMBL" id="LT603033">
    <property type="protein sequence ID" value="SCA80277.1"/>
    <property type="molecule type" value="Genomic_DNA"/>
</dbReference>
<reference evidence="1 2" key="1">
    <citation type="submission" date="2016-07" db="EMBL/GenBank/DDBJ databases">
        <authorList>
            <person name="Millard A."/>
        </authorList>
    </citation>
    <scope>NUCLEOTIDE SEQUENCE [LARGE SCALE GENOMIC DNA]</scope>
</reference>
<evidence type="ECO:0000313" key="2">
    <source>
        <dbReference type="Proteomes" id="UP000279386"/>
    </source>
</evidence>
<organism evidence="1 2">
    <name type="scientific">Escherichia phage vB_Eco_slurp01</name>
    <dbReference type="NCBI Taxonomy" id="1874688"/>
    <lineage>
        <taxon>Viruses</taxon>
        <taxon>Duplodnaviria</taxon>
        <taxon>Heunggongvirae</taxon>
        <taxon>Uroviricota</taxon>
        <taxon>Caudoviricetes</taxon>
        <taxon>Asteriusvirus</taxon>
        <taxon>Asteriusvirus PBECO4</taxon>
    </lineage>
</organism>
<accession>A0A1C3S6T8</accession>
<name>A0A1C3S6T8_9CAUD</name>
<proteinExistence type="predicted"/>
<sequence length="193" mass="23014">MKITNDFIKSVVHPMLSIMKKIQNLPEDNDYKFNRFDSDVFCIEIEINNNRNLHLKFKESSSPYYNFDMNFKIDTDIEENVISNHTSKNGFMHRTTMYNNKNSIISKWNHQFTKICEIEYSDFGEENYFQLSTIHELPPYDYVKTWFDIHNIIDDAIKLPFGVSISYTAPKTFVFTEDMIMKKIWAIIPLMMD</sequence>